<keyword evidence="3" id="KW-1185">Reference proteome</keyword>
<evidence type="ECO:0000256" key="1">
    <source>
        <dbReference type="SAM" id="Phobius"/>
    </source>
</evidence>
<evidence type="ECO:0000313" key="2">
    <source>
        <dbReference type="EMBL" id="EXX84581.1"/>
    </source>
</evidence>
<feature type="transmembrane region" description="Helical" evidence="1">
    <location>
        <begin position="266"/>
        <end position="289"/>
    </location>
</feature>
<protein>
    <submittedName>
        <fullName evidence="2">MFS transporter</fullName>
    </submittedName>
</protein>
<feature type="transmembrane region" description="Helical" evidence="1">
    <location>
        <begin position="310"/>
        <end position="327"/>
    </location>
</feature>
<feature type="transmembrane region" description="Helical" evidence="1">
    <location>
        <begin position="38"/>
        <end position="56"/>
    </location>
</feature>
<dbReference type="AlphaFoldDB" id="A0A9W5W667"/>
<keyword evidence="1" id="KW-0472">Membrane</keyword>
<dbReference type="InterPro" id="IPR036259">
    <property type="entry name" value="MFS_trans_sf"/>
</dbReference>
<feature type="transmembrane region" description="Helical" evidence="1">
    <location>
        <begin position="185"/>
        <end position="203"/>
    </location>
</feature>
<dbReference type="EMBL" id="JFHU01000279">
    <property type="protein sequence ID" value="EXX84581.1"/>
    <property type="molecule type" value="Genomic_DNA"/>
</dbReference>
<feature type="transmembrane region" description="Helical" evidence="1">
    <location>
        <begin position="333"/>
        <end position="352"/>
    </location>
</feature>
<dbReference type="SUPFAM" id="SSF103473">
    <property type="entry name" value="MFS general substrate transporter"/>
    <property type="match status" value="1"/>
</dbReference>
<name>A0A9W5W667_9BACL</name>
<proteinExistence type="predicted"/>
<feature type="non-terminal residue" evidence="2">
    <location>
        <position position="1"/>
    </location>
</feature>
<comment type="caution">
    <text evidence="2">The sequence shown here is derived from an EMBL/GenBank/DDBJ whole genome shotgun (WGS) entry which is preliminary data.</text>
</comment>
<gene>
    <name evidence="2" type="ORF">BG53_10950</name>
</gene>
<dbReference type="Gene3D" id="1.20.1250.20">
    <property type="entry name" value="MFS general substrate transporter like domains"/>
    <property type="match status" value="1"/>
</dbReference>
<sequence>SQSFAPIGWFALSQHLMSGLTFWIVGKWVKRYNKMNSLRAGLILSGMFYLAVLLLGPAASRHVVPLGILNGMAMGFFWMAYNVVYFEITEPGNRDRFNGWGGLLGSGAGMMAPWISGVVIGAFGAGGYRIVFTASLLLFATAAAVSFFLAKRKTLGQYDWLYGIRQVGCKGSPWRRVMPSLAFQGIREGVFGFLLGLLVFLSTGKEQSLGSFTLWTSLVALVSFWLAGRLLKPGIRSKAMLIGAFAVSMSTLLLFIGVVYGTMLWLGIATAFFMPLYVIPMTSAVFDLIGASEASAGRREELIVLRESGLIAGRVIGLVLYLSVVATTESAGALVWLLLIVGAAPLPGWLLLRGRLTGSEKVQT</sequence>
<feature type="transmembrane region" description="Helical" evidence="1">
    <location>
        <begin position="209"/>
        <end position="227"/>
    </location>
</feature>
<dbReference type="InterPro" id="IPR052528">
    <property type="entry name" value="Sugar_transport-like"/>
</dbReference>
<feature type="transmembrane region" description="Helical" evidence="1">
    <location>
        <begin position="239"/>
        <end position="260"/>
    </location>
</feature>
<feature type="transmembrane region" description="Helical" evidence="1">
    <location>
        <begin position="100"/>
        <end position="124"/>
    </location>
</feature>
<dbReference type="Proteomes" id="UP000053750">
    <property type="component" value="Unassembled WGS sequence"/>
</dbReference>
<keyword evidence="1" id="KW-0812">Transmembrane</keyword>
<dbReference type="PANTHER" id="PTHR23526:SF2">
    <property type="entry name" value="MAJOR FACILITATOR SUPERFAMILY (MFS) PROFILE DOMAIN-CONTAINING PROTEIN"/>
    <property type="match status" value="1"/>
</dbReference>
<reference evidence="2 3" key="1">
    <citation type="submission" date="2014-02" db="EMBL/GenBank/DDBJ databases">
        <title>Genome sequence of Paenibacillus darwinianus reveals adaptive mechanisms for survival in Antarctic soils.</title>
        <authorList>
            <person name="Dsouza M."/>
            <person name="Taylor M.W."/>
            <person name="Turner S.J."/>
            <person name="Aislabie J."/>
        </authorList>
    </citation>
    <scope>NUCLEOTIDE SEQUENCE [LARGE SCALE GENOMIC DNA]</scope>
    <source>
        <strain evidence="2 3">CE1</strain>
    </source>
</reference>
<keyword evidence="1" id="KW-1133">Transmembrane helix</keyword>
<organism evidence="2 3">
    <name type="scientific">Paenibacillus darwinianus</name>
    <dbReference type="NCBI Taxonomy" id="1380763"/>
    <lineage>
        <taxon>Bacteria</taxon>
        <taxon>Bacillati</taxon>
        <taxon>Bacillota</taxon>
        <taxon>Bacilli</taxon>
        <taxon>Bacillales</taxon>
        <taxon>Paenibacillaceae</taxon>
        <taxon>Paenibacillus</taxon>
    </lineage>
</organism>
<feature type="transmembrane region" description="Helical" evidence="1">
    <location>
        <begin position="130"/>
        <end position="150"/>
    </location>
</feature>
<feature type="transmembrane region" description="Helical" evidence="1">
    <location>
        <begin position="6"/>
        <end position="26"/>
    </location>
</feature>
<evidence type="ECO:0000313" key="3">
    <source>
        <dbReference type="Proteomes" id="UP000053750"/>
    </source>
</evidence>
<accession>A0A9W5W667</accession>
<dbReference type="PANTHER" id="PTHR23526">
    <property type="entry name" value="INTEGRAL MEMBRANE TRANSPORT PROTEIN-RELATED"/>
    <property type="match status" value="1"/>
</dbReference>
<dbReference type="RefSeq" id="WP_036715764.1">
    <property type="nucleotide sequence ID" value="NZ_KK082228.1"/>
</dbReference>
<feature type="transmembrane region" description="Helical" evidence="1">
    <location>
        <begin position="68"/>
        <end position="88"/>
    </location>
</feature>